<dbReference type="PROSITE" id="PS50294">
    <property type="entry name" value="WD_REPEATS_REGION"/>
    <property type="match status" value="1"/>
</dbReference>
<keyword evidence="2" id="KW-0677">Repeat</keyword>
<accession>B6JV43</accession>
<dbReference type="EMBL" id="KE651166">
    <property type="protein sequence ID" value="EEB05244.1"/>
    <property type="molecule type" value="Genomic_DNA"/>
</dbReference>
<feature type="domain" description="WDR36/Utp21 C-terminal" evidence="4">
    <location>
        <begin position="699"/>
        <end position="902"/>
    </location>
</feature>
<dbReference type="GeneID" id="7047832"/>
<feature type="domain" description="WDR36/Utp21 N-terminal" evidence="5">
    <location>
        <begin position="51"/>
        <end position="318"/>
    </location>
</feature>
<dbReference type="OrthoDB" id="10250769at2759"/>
<dbReference type="Proteomes" id="UP000001744">
    <property type="component" value="Unassembled WGS sequence"/>
</dbReference>
<dbReference type="GO" id="GO:0034388">
    <property type="term" value="C:Pwp2p-containing subcomplex of 90S preribosome"/>
    <property type="evidence" value="ECO:0000318"/>
    <property type="project" value="GO_Central"/>
</dbReference>
<dbReference type="HOGENOM" id="CLU_002774_2_0_1"/>
<gene>
    <name evidence="7" type="primary">utp21</name>
    <name evidence="6" type="ORF">SJAG_00245</name>
</gene>
<evidence type="ECO:0000256" key="3">
    <source>
        <dbReference type="PROSITE-ProRule" id="PRU00221"/>
    </source>
</evidence>
<feature type="repeat" description="WD" evidence="3">
    <location>
        <begin position="484"/>
        <end position="525"/>
    </location>
</feature>
<keyword evidence="8" id="KW-1185">Reference proteome</keyword>
<dbReference type="PANTHER" id="PTHR22840">
    <property type="entry name" value="WD REPEAT-CONTAINING PROTEIN 36"/>
    <property type="match status" value="1"/>
</dbReference>
<dbReference type="JaponicusDB" id="SJAG_00245">
    <property type="gene designation" value="utp21"/>
</dbReference>
<dbReference type="GO" id="GO:0032040">
    <property type="term" value="C:small-subunit processome"/>
    <property type="evidence" value="ECO:0000318"/>
    <property type="project" value="GO_Central"/>
</dbReference>
<sequence length="903" mass="100609">MSGIDKKRKIQPEPAKKPRDSRIFAPFRAIGYVSNHVPFDIEARGSHFLATTCVGNAFQTYDCEKLNLLFVGKQTEKKIAALKSYGNYMLAACGHFVIAFKRGHVAWKIALDDEHDTIQLLDAFGQYIIATTRSNKVYIWKCASKYETPELHMVFQPSSKASITSILHPSTYLNKIIFGMSNGSCQLWNIRIAKCIHVFRGLESAVTSLSQAPVIDVLAIGLADGRILVHNIRTDSTYMEFKQEGRVCSTSFRTDGTAVLASANDKGDITFWDLNRKRLQNVQRGAHNAAVSKVQFLNGQPLLVSSSADNTLKEWLFDSMDGAPRLLRLRAGHQAPPSKIDFYGPTVHSIISVSSDRSLRAISVFQDSQTTELSQGSITSKANKLSVRPDELKLPEIISFASSNAKEKYWDNVLTAHKGESVARTWSWKNKALGTKMLQTTDETPVQSVCVSCCGNFGILGSQGGIIDVFNMQSGIKRRTFGAQLTNRRPITAVMLDNVNRVLVSTSLDGIMRFWDFNKGTLLDVIDMESAITHAIYNHSSDLVAVACDDFGVRVIDVQTKRIIRELWGHTNRLTDFSFSMDGRWLVTSSLDRTIRVWDLPTGHLIDAFATPNVCTSLAFGPTGEYLATTHVDELSINLWTNRSLFHHVSTRAIKLDDVAAVLEPSVSGDQGVSVIETALASETQEDEEDDLLFHTATQLSDKIQTLSKLPRVQFQTLVNIDLIKARNKPKEAPKAPEKAPFFLPSAKELAENATLTPLNNTKNETSVSTTVSSLPLEATQFTQLLLSGNCSQLVEFMKRLPIAKVDLEIRSLSAFPPYQEFVAFIQAMTERLLQRLDVELVEAYMATFLKAHEDVLVMQSREDGMGQVRIALERWKNAHTEEVERVSSYIDYCSGVLNFLRT</sequence>
<dbReference type="InterPro" id="IPR015943">
    <property type="entry name" value="WD40/YVTN_repeat-like_dom_sf"/>
</dbReference>
<dbReference type="Pfam" id="PF25171">
    <property type="entry name" value="Beta-prop_WDR36-Utp21_1st"/>
    <property type="match status" value="1"/>
</dbReference>
<evidence type="ECO:0000313" key="6">
    <source>
        <dbReference type="EMBL" id="EEB05244.1"/>
    </source>
</evidence>
<evidence type="ECO:0000313" key="7">
    <source>
        <dbReference type="JaponicusDB" id="SJAG_00245"/>
    </source>
</evidence>
<reference evidence="6 8" key="1">
    <citation type="journal article" date="2011" name="Science">
        <title>Comparative functional genomics of the fission yeasts.</title>
        <authorList>
            <person name="Rhind N."/>
            <person name="Chen Z."/>
            <person name="Yassour M."/>
            <person name="Thompson D.A."/>
            <person name="Haas B.J."/>
            <person name="Habib N."/>
            <person name="Wapinski I."/>
            <person name="Roy S."/>
            <person name="Lin M.F."/>
            <person name="Heiman D.I."/>
            <person name="Young S.K."/>
            <person name="Furuya K."/>
            <person name="Guo Y."/>
            <person name="Pidoux A."/>
            <person name="Chen H.M."/>
            <person name="Robbertse B."/>
            <person name="Goldberg J.M."/>
            <person name="Aoki K."/>
            <person name="Bayne E.H."/>
            <person name="Berlin A.M."/>
            <person name="Desjardins C.A."/>
            <person name="Dobbs E."/>
            <person name="Dukaj L."/>
            <person name="Fan L."/>
            <person name="FitzGerald M.G."/>
            <person name="French C."/>
            <person name="Gujja S."/>
            <person name="Hansen K."/>
            <person name="Keifenheim D."/>
            <person name="Levin J.Z."/>
            <person name="Mosher R.A."/>
            <person name="Mueller C.A."/>
            <person name="Pfiffner J."/>
            <person name="Priest M."/>
            <person name="Russ C."/>
            <person name="Smialowska A."/>
            <person name="Swoboda P."/>
            <person name="Sykes S.M."/>
            <person name="Vaughn M."/>
            <person name="Vengrova S."/>
            <person name="Yoder R."/>
            <person name="Zeng Q."/>
            <person name="Allshire R."/>
            <person name="Baulcombe D."/>
            <person name="Birren B.W."/>
            <person name="Brown W."/>
            <person name="Ekwall K."/>
            <person name="Kellis M."/>
            <person name="Leatherwood J."/>
            <person name="Levin H."/>
            <person name="Margalit H."/>
            <person name="Martienssen R."/>
            <person name="Nieduszynski C.A."/>
            <person name="Spatafora J.W."/>
            <person name="Friedman N."/>
            <person name="Dalgaard J.Z."/>
            <person name="Baumann P."/>
            <person name="Niki H."/>
            <person name="Regev A."/>
            <person name="Nusbaum C."/>
        </authorList>
    </citation>
    <scope>NUCLEOTIDE SEQUENCE [LARGE SCALE GENOMIC DNA]</scope>
    <source>
        <strain evidence="8">yFS275 / FY16936</strain>
    </source>
</reference>
<dbReference type="InterPro" id="IPR007319">
    <property type="entry name" value="WDR36/Utp21_C"/>
</dbReference>
<feature type="repeat" description="WD" evidence="3">
    <location>
        <begin position="567"/>
        <end position="608"/>
    </location>
</feature>
<dbReference type="SMART" id="SM00320">
    <property type="entry name" value="WD40"/>
    <property type="match status" value="9"/>
</dbReference>
<dbReference type="GO" id="GO:0006364">
    <property type="term" value="P:rRNA processing"/>
    <property type="evidence" value="ECO:0000318"/>
    <property type="project" value="GO_Central"/>
</dbReference>
<dbReference type="AlphaFoldDB" id="B6JV43"/>
<evidence type="ECO:0000259" key="4">
    <source>
        <dbReference type="Pfam" id="PF04192"/>
    </source>
</evidence>
<dbReference type="RefSeq" id="XP_002171537.1">
    <property type="nucleotide sequence ID" value="XM_002171501.2"/>
</dbReference>
<evidence type="ECO:0000259" key="5">
    <source>
        <dbReference type="Pfam" id="PF25171"/>
    </source>
</evidence>
<organism evidence="6 8">
    <name type="scientific">Schizosaccharomyces japonicus (strain yFS275 / FY16936)</name>
    <name type="common">Fission yeast</name>
    <dbReference type="NCBI Taxonomy" id="402676"/>
    <lineage>
        <taxon>Eukaryota</taxon>
        <taxon>Fungi</taxon>
        <taxon>Dikarya</taxon>
        <taxon>Ascomycota</taxon>
        <taxon>Taphrinomycotina</taxon>
        <taxon>Schizosaccharomycetes</taxon>
        <taxon>Schizosaccharomycetales</taxon>
        <taxon>Schizosaccharomycetaceae</taxon>
        <taxon>Schizosaccharomyces</taxon>
    </lineage>
</organism>
<feature type="repeat" description="WD" evidence="3">
    <location>
        <begin position="284"/>
        <end position="315"/>
    </location>
</feature>
<name>B6JV43_SCHJY</name>
<dbReference type="Pfam" id="PF25168">
    <property type="entry name" value="Beta-prop_WDR36-Utp21_2nd"/>
    <property type="match status" value="1"/>
</dbReference>
<evidence type="ECO:0000313" key="8">
    <source>
        <dbReference type="Proteomes" id="UP000001744"/>
    </source>
</evidence>
<dbReference type="Pfam" id="PF04192">
    <property type="entry name" value="Utp21"/>
    <property type="match status" value="1"/>
</dbReference>
<dbReference type="PROSITE" id="PS50082">
    <property type="entry name" value="WD_REPEATS_2"/>
    <property type="match status" value="3"/>
</dbReference>
<dbReference type="VEuPathDB" id="FungiDB:SJAG_00245"/>
<dbReference type="InterPro" id="IPR001680">
    <property type="entry name" value="WD40_rpt"/>
</dbReference>
<dbReference type="eggNOG" id="KOG1539">
    <property type="taxonomic scope" value="Eukaryota"/>
</dbReference>
<evidence type="ECO:0000256" key="1">
    <source>
        <dbReference type="ARBA" id="ARBA00022574"/>
    </source>
</evidence>
<keyword evidence="1 3" id="KW-0853">WD repeat</keyword>
<dbReference type="PANTHER" id="PTHR22840:SF12">
    <property type="entry name" value="WD REPEAT-CONTAINING PROTEIN 36"/>
    <property type="match status" value="1"/>
</dbReference>
<evidence type="ECO:0000256" key="2">
    <source>
        <dbReference type="ARBA" id="ARBA00022737"/>
    </source>
</evidence>
<dbReference type="OMA" id="CIYAWRA"/>
<dbReference type="PROSITE" id="PS00678">
    <property type="entry name" value="WD_REPEATS_1"/>
    <property type="match status" value="2"/>
</dbReference>
<dbReference type="STRING" id="402676.B6JV43"/>
<protein>
    <submittedName>
        <fullName evidence="6">U3 snoRNP-associated protein Utp21</fullName>
    </submittedName>
</protein>
<dbReference type="InterPro" id="IPR036322">
    <property type="entry name" value="WD40_repeat_dom_sf"/>
</dbReference>
<dbReference type="SUPFAM" id="SSF50978">
    <property type="entry name" value="WD40 repeat-like"/>
    <property type="match status" value="2"/>
</dbReference>
<dbReference type="InterPro" id="IPR059157">
    <property type="entry name" value="WDR36-Utp21_N"/>
</dbReference>
<dbReference type="Gene3D" id="2.130.10.10">
    <property type="entry name" value="YVTN repeat-like/Quinoprotein amine dehydrogenase"/>
    <property type="match status" value="2"/>
</dbReference>
<dbReference type="InterPro" id="IPR019775">
    <property type="entry name" value="WD40_repeat_CS"/>
</dbReference>
<proteinExistence type="predicted"/>